<dbReference type="InterPro" id="IPR016187">
    <property type="entry name" value="CTDL_fold"/>
</dbReference>
<dbReference type="PANTHER" id="PTHR45784">
    <property type="entry name" value="C-TYPE LECTIN DOMAIN FAMILY 20 MEMBER A-RELATED"/>
    <property type="match status" value="1"/>
</dbReference>
<dbReference type="EMBL" id="JBHFQA010000022">
    <property type="protein sequence ID" value="KAL2078946.1"/>
    <property type="molecule type" value="Genomic_DNA"/>
</dbReference>
<evidence type="ECO:0000259" key="3">
    <source>
        <dbReference type="PROSITE" id="PS50041"/>
    </source>
</evidence>
<evidence type="ECO:0000313" key="4">
    <source>
        <dbReference type="EMBL" id="KAL2078946.1"/>
    </source>
</evidence>
<dbReference type="PANTHER" id="PTHR45784:SF3">
    <property type="entry name" value="C-TYPE LECTIN DOMAIN FAMILY 4 MEMBER K-LIKE-RELATED"/>
    <property type="match status" value="1"/>
</dbReference>
<feature type="domain" description="C-type lectin" evidence="3">
    <location>
        <begin position="25"/>
        <end position="145"/>
    </location>
</feature>
<proteinExistence type="predicted"/>
<dbReference type="Pfam" id="PF00059">
    <property type="entry name" value="Lectin_C"/>
    <property type="match status" value="3"/>
</dbReference>
<dbReference type="SMART" id="SM00034">
    <property type="entry name" value="CLECT"/>
    <property type="match status" value="3"/>
</dbReference>
<dbReference type="Gene3D" id="3.10.100.10">
    <property type="entry name" value="Mannose-Binding Protein A, subunit A"/>
    <property type="match status" value="3"/>
</dbReference>
<comment type="caution">
    <text evidence="4">The sequence shown here is derived from an EMBL/GenBank/DDBJ whole genome shotgun (WGS) entry which is preliminary data.</text>
</comment>
<dbReference type="CDD" id="cd03602">
    <property type="entry name" value="CLECT_1"/>
    <property type="match status" value="1"/>
</dbReference>
<feature type="chain" id="PRO_5044784901" description="C-type lectin domain-containing protein" evidence="2">
    <location>
        <begin position="17"/>
        <end position="380"/>
    </location>
</feature>
<dbReference type="InterPro" id="IPR016186">
    <property type="entry name" value="C-type_lectin-like/link_sf"/>
</dbReference>
<reference evidence="4 5" key="1">
    <citation type="submission" date="2024-09" db="EMBL/GenBank/DDBJ databases">
        <title>A chromosome-level genome assembly of Gray's grenadier anchovy, Coilia grayii.</title>
        <authorList>
            <person name="Fu Z."/>
        </authorList>
    </citation>
    <scope>NUCLEOTIDE SEQUENCE [LARGE SCALE GENOMIC DNA]</scope>
    <source>
        <strain evidence="4">G4</strain>
        <tissue evidence="4">Muscle</tissue>
    </source>
</reference>
<sequence>MAYVGCFLLLTLGVCGLSSSVPRQFHVVKEQKNWTEAQQYCREKFTDLATIDDMAEMEEIKSAVQDAGVREAWIGLKHGSSPKWQWSLAGRDFYRENDAEFRNWDNGQPNGGNNDERDGEDCVGIHNNKKWHNYPCERQFPFLCYNGTNSTHPYVLVEDKKNWTDAQRYCREKHTDLASVRNQAEDDLLVKARGSDSGEAWIGLFRDAWEWSDGRNSSFRHWDSKEPNYKGCGQRGFCVEMKSSGQWNDESCNENRNFICYEDKLILVGENKTWMEALQYCRERHVDLVSVSSKHIQRWVEGWAKGASSPHVWLGLRYSCNLGFWFWVNGRTVCCDNWASDAEREPGCASRVGAVGREGGKWSTLEETKELNFICTNEHQ</sequence>
<keyword evidence="1" id="KW-1015">Disulfide bond</keyword>
<evidence type="ECO:0000256" key="1">
    <source>
        <dbReference type="ARBA" id="ARBA00023157"/>
    </source>
</evidence>
<dbReference type="AlphaFoldDB" id="A0ABD1IXA1"/>
<gene>
    <name evidence="4" type="ORF">ACEWY4_024690</name>
</gene>
<dbReference type="InterPro" id="IPR018378">
    <property type="entry name" value="C-type_lectin_CS"/>
</dbReference>
<dbReference type="PROSITE" id="PS50041">
    <property type="entry name" value="C_TYPE_LECTIN_2"/>
    <property type="match status" value="3"/>
</dbReference>
<keyword evidence="2" id="KW-0732">Signal</keyword>
<keyword evidence="5" id="KW-1185">Reference proteome</keyword>
<dbReference type="InterPro" id="IPR001304">
    <property type="entry name" value="C-type_lectin-like"/>
</dbReference>
<accession>A0ABD1IXA1</accession>
<feature type="domain" description="C-type lectin" evidence="3">
    <location>
        <begin position="260"/>
        <end position="376"/>
    </location>
</feature>
<organism evidence="4 5">
    <name type="scientific">Coilia grayii</name>
    <name type="common">Gray's grenadier anchovy</name>
    <dbReference type="NCBI Taxonomy" id="363190"/>
    <lineage>
        <taxon>Eukaryota</taxon>
        <taxon>Metazoa</taxon>
        <taxon>Chordata</taxon>
        <taxon>Craniata</taxon>
        <taxon>Vertebrata</taxon>
        <taxon>Euteleostomi</taxon>
        <taxon>Actinopterygii</taxon>
        <taxon>Neopterygii</taxon>
        <taxon>Teleostei</taxon>
        <taxon>Clupei</taxon>
        <taxon>Clupeiformes</taxon>
        <taxon>Clupeoidei</taxon>
        <taxon>Engraulidae</taxon>
        <taxon>Coilinae</taxon>
        <taxon>Coilia</taxon>
    </lineage>
</organism>
<name>A0ABD1IXA1_9TELE</name>
<feature type="signal peptide" evidence="2">
    <location>
        <begin position="1"/>
        <end position="16"/>
    </location>
</feature>
<dbReference type="CDD" id="cd00037">
    <property type="entry name" value="CLECT"/>
    <property type="match status" value="1"/>
</dbReference>
<feature type="domain" description="C-type lectin" evidence="3">
    <location>
        <begin position="149"/>
        <end position="261"/>
    </location>
</feature>
<protein>
    <recommendedName>
        <fullName evidence="3">C-type lectin domain-containing protein</fullName>
    </recommendedName>
</protein>
<evidence type="ECO:0000256" key="2">
    <source>
        <dbReference type="SAM" id="SignalP"/>
    </source>
</evidence>
<dbReference type="SUPFAM" id="SSF56436">
    <property type="entry name" value="C-type lectin-like"/>
    <property type="match status" value="3"/>
</dbReference>
<dbReference type="Proteomes" id="UP001591681">
    <property type="component" value="Unassembled WGS sequence"/>
</dbReference>
<evidence type="ECO:0000313" key="5">
    <source>
        <dbReference type="Proteomes" id="UP001591681"/>
    </source>
</evidence>
<dbReference type="PROSITE" id="PS00615">
    <property type="entry name" value="C_TYPE_LECTIN_1"/>
    <property type="match status" value="1"/>
</dbReference>